<evidence type="ECO:0000313" key="3">
    <source>
        <dbReference type="Proteomes" id="UP000579812"/>
    </source>
</evidence>
<gene>
    <name evidence="2" type="ORF">G5714_016675</name>
</gene>
<sequence>MKSDASAGIRPNLSDGAETSDSDTAPKMGLCEKIEEEDVHTHKTASPEPSCVSMKSDVSMGIPPDLSDGAETSDPQLKRDDMIRSVMRRNVLTAIYGFIHL</sequence>
<feature type="region of interest" description="Disordered" evidence="1">
    <location>
        <begin position="1"/>
        <end position="77"/>
    </location>
</feature>
<proteinExistence type="predicted"/>
<comment type="caution">
    <text evidence="2">The sequence shown here is derived from an EMBL/GenBank/DDBJ whole genome shotgun (WGS) entry which is preliminary data.</text>
</comment>
<accession>A0A7J6C5H4</accession>
<dbReference type="EMBL" id="JAAMOB010000017">
    <property type="protein sequence ID" value="KAF4101875.1"/>
    <property type="molecule type" value="Genomic_DNA"/>
</dbReference>
<dbReference type="Proteomes" id="UP000579812">
    <property type="component" value="Unassembled WGS sequence"/>
</dbReference>
<evidence type="ECO:0000256" key="1">
    <source>
        <dbReference type="SAM" id="MobiDB-lite"/>
    </source>
</evidence>
<evidence type="ECO:0000313" key="2">
    <source>
        <dbReference type="EMBL" id="KAF4101875.1"/>
    </source>
</evidence>
<name>A0A7J6C5H4_9TELE</name>
<organism evidence="2 3">
    <name type="scientific">Onychostoma macrolepis</name>
    <dbReference type="NCBI Taxonomy" id="369639"/>
    <lineage>
        <taxon>Eukaryota</taxon>
        <taxon>Metazoa</taxon>
        <taxon>Chordata</taxon>
        <taxon>Craniata</taxon>
        <taxon>Vertebrata</taxon>
        <taxon>Euteleostomi</taxon>
        <taxon>Actinopterygii</taxon>
        <taxon>Neopterygii</taxon>
        <taxon>Teleostei</taxon>
        <taxon>Ostariophysi</taxon>
        <taxon>Cypriniformes</taxon>
        <taxon>Cyprinidae</taxon>
        <taxon>Acrossocheilinae</taxon>
        <taxon>Onychostoma</taxon>
    </lineage>
</organism>
<reference evidence="2 3" key="1">
    <citation type="submission" date="2020-04" db="EMBL/GenBank/DDBJ databases">
        <title>Chromosome-level genome assembly of a cyprinid fish Onychostoma macrolepis by integration of Nanopore Sequencing, Bionano and Hi-C technology.</title>
        <authorList>
            <person name="Wang D."/>
        </authorList>
    </citation>
    <scope>NUCLEOTIDE SEQUENCE [LARGE SCALE GENOMIC DNA]</scope>
    <source>
        <strain evidence="2">SWU-2019</strain>
        <tissue evidence="2">Muscle</tissue>
    </source>
</reference>
<protein>
    <submittedName>
        <fullName evidence="2">Uncharacterized protein</fullName>
    </submittedName>
</protein>
<dbReference type="AlphaFoldDB" id="A0A7J6C5H4"/>
<keyword evidence="3" id="KW-1185">Reference proteome</keyword>